<keyword evidence="2" id="KW-1003">Cell membrane</keyword>
<reference evidence="8 9" key="1">
    <citation type="submission" date="2023-10" db="EMBL/GenBank/DDBJ databases">
        <title>The complete genome sequence of Methanoculleus receptaculi DSM 18860.</title>
        <authorList>
            <person name="Lai S.-J."/>
            <person name="You Y.-T."/>
            <person name="Chen S.-C."/>
        </authorList>
    </citation>
    <scope>NUCLEOTIDE SEQUENCE [LARGE SCALE GENOMIC DNA]</scope>
    <source>
        <strain evidence="8 9">DSM 18860</strain>
    </source>
</reference>
<gene>
    <name evidence="8" type="ORF">R6Y96_02135</name>
</gene>
<feature type="transmembrane region" description="Helical" evidence="6">
    <location>
        <begin position="544"/>
        <end position="563"/>
    </location>
</feature>
<comment type="subcellular location">
    <subcellularLocation>
        <location evidence="1">Cell membrane</location>
        <topology evidence="1">Multi-pass membrane protein</topology>
    </subcellularLocation>
</comment>
<feature type="transmembrane region" description="Helical" evidence="6">
    <location>
        <begin position="601"/>
        <end position="620"/>
    </location>
</feature>
<dbReference type="KEGG" id="mrc:R6Y96_02135"/>
<feature type="transmembrane region" description="Helical" evidence="6">
    <location>
        <begin position="288"/>
        <end position="308"/>
    </location>
</feature>
<dbReference type="AlphaFoldDB" id="A0AAX4FVU6"/>
<evidence type="ECO:0000256" key="4">
    <source>
        <dbReference type="ARBA" id="ARBA00022989"/>
    </source>
</evidence>
<protein>
    <submittedName>
        <fullName evidence="8">Type II secretion system F family protein</fullName>
    </submittedName>
</protein>
<dbReference type="EMBL" id="CP137642">
    <property type="protein sequence ID" value="WOX58073.1"/>
    <property type="molecule type" value="Genomic_DNA"/>
</dbReference>
<feature type="transmembrane region" description="Helical" evidence="6">
    <location>
        <begin position="94"/>
        <end position="113"/>
    </location>
</feature>
<sequence>MPSLRVHLRRFIRRRVERNPMRYRDLRKDLVAANIGVTIEHYLLLAFLVSLLIGATCAAAAFLAMQLLPLPQFSLGIYNVFCIGLPDYVLTDRVFTALHLLVSVVIFILAAYASRALALRYPAIHKTTRATRINLLLHNAVSYMYAMRRGGAEMVDIFRSLSENAGIYGEVADEFRRVVRDTDYFGCDLITALQNLQETTPSEKLQDFIQDLISVIESGGDVLEYLETRVRLYQEDAKFEQQNFLSTLQMAAESYVALFVAGPLFLIIVMIVMGFLSSTPITQLSVVIYLLIPVGSLFFILFIDIISIKTETVERYTLAKWLHEFDDVRVEKRAGEESLFRKLRNYDRIRDLRSFLRHPLQVFLIDPNRTFYVTVPIAVVYVILLLTVTPAYPDIEVLIDVLDDHLVVALLIMLVPFGICYQVWRTKVMRIEASIPEFLSRLSGINQVGLTLAQAISILASADLGVLTYEIRKIQRDIEWGASVQEALIRFEVRIRTPAIARAVTLITTASRMTGSIGEVLNIAARDAAISENLKRERSAEMSIYTVIVYLVFIVFLFVVAVIDSQFLTVLAGVETVSGAGAGMGAIPLGTTPIATFERLLFHGVLIQAIFSGLIAGQMGEASVRAGVKHAAVMLIIALLVFAVIL</sequence>
<evidence type="ECO:0000313" key="9">
    <source>
        <dbReference type="Proteomes" id="UP001305652"/>
    </source>
</evidence>
<feature type="domain" description="Type II secretion system protein GspF" evidence="7">
    <location>
        <begin position="142"/>
        <end position="269"/>
    </location>
</feature>
<evidence type="ECO:0000256" key="5">
    <source>
        <dbReference type="ARBA" id="ARBA00023136"/>
    </source>
</evidence>
<proteinExistence type="predicted"/>
<evidence type="ECO:0000256" key="6">
    <source>
        <dbReference type="SAM" id="Phobius"/>
    </source>
</evidence>
<accession>A0AAX4FVU6</accession>
<feature type="transmembrane region" description="Helical" evidence="6">
    <location>
        <begin position="255"/>
        <end position="276"/>
    </location>
</feature>
<feature type="transmembrane region" description="Helical" evidence="6">
    <location>
        <begin position="626"/>
        <end position="645"/>
    </location>
</feature>
<evidence type="ECO:0000256" key="1">
    <source>
        <dbReference type="ARBA" id="ARBA00004651"/>
    </source>
</evidence>
<dbReference type="GeneID" id="85731918"/>
<evidence type="ECO:0000259" key="7">
    <source>
        <dbReference type="Pfam" id="PF00482"/>
    </source>
</evidence>
<name>A0AAX4FVU6_9EURY</name>
<keyword evidence="9" id="KW-1185">Reference proteome</keyword>
<dbReference type="RefSeq" id="WP_318621862.1">
    <property type="nucleotide sequence ID" value="NZ_CP137642.1"/>
</dbReference>
<keyword evidence="5 6" id="KW-0472">Membrane</keyword>
<feature type="transmembrane region" description="Helical" evidence="6">
    <location>
        <begin position="42"/>
        <end position="65"/>
    </location>
</feature>
<evidence type="ECO:0000256" key="3">
    <source>
        <dbReference type="ARBA" id="ARBA00022692"/>
    </source>
</evidence>
<feature type="transmembrane region" description="Helical" evidence="6">
    <location>
        <begin position="371"/>
        <end position="393"/>
    </location>
</feature>
<evidence type="ECO:0000256" key="2">
    <source>
        <dbReference type="ARBA" id="ARBA00022475"/>
    </source>
</evidence>
<keyword evidence="4 6" id="KW-1133">Transmembrane helix</keyword>
<dbReference type="PANTHER" id="PTHR35402">
    <property type="entry name" value="INTEGRAL MEMBRANE PROTEIN-RELATED"/>
    <property type="match status" value="1"/>
</dbReference>
<evidence type="ECO:0000313" key="8">
    <source>
        <dbReference type="EMBL" id="WOX58073.1"/>
    </source>
</evidence>
<dbReference type="PANTHER" id="PTHR35402:SF1">
    <property type="entry name" value="TYPE II SECRETION SYSTEM PROTEIN GSPF DOMAIN-CONTAINING PROTEIN"/>
    <property type="match status" value="1"/>
</dbReference>
<keyword evidence="3 6" id="KW-0812">Transmembrane</keyword>
<feature type="transmembrane region" description="Helical" evidence="6">
    <location>
        <begin position="405"/>
        <end position="424"/>
    </location>
</feature>
<organism evidence="8 9">
    <name type="scientific">Methanoculleus receptaculi</name>
    <dbReference type="NCBI Taxonomy" id="394967"/>
    <lineage>
        <taxon>Archaea</taxon>
        <taxon>Methanobacteriati</taxon>
        <taxon>Methanobacteriota</taxon>
        <taxon>Stenosarchaea group</taxon>
        <taxon>Methanomicrobia</taxon>
        <taxon>Methanomicrobiales</taxon>
        <taxon>Methanomicrobiaceae</taxon>
        <taxon>Methanoculleus</taxon>
    </lineage>
</organism>
<dbReference type="Gene3D" id="1.20.81.30">
    <property type="entry name" value="Type II secretion system (T2SS), domain F"/>
    <property type="match status" value="1"/>
</dbReference>
<dbReference type="Pfam" id="PF00482">
    <property type="entry name" value="T2SSF"/>
    <property type="match status" value="2"/>
</dbReference>
<feature type="transmembrane region" description="Helical" evidence="6">
    <location>
        <begin position="569"/>
        <end position="589"/>
    </location>
</feature>
<feature type="domain" description="Type II secretion system protein GspF" evidence="7">
    <location>
        <begin position="438"/>
        <end position="563"/>
    </location>
</feature>
<dbReference type="InterPro" id="IPR042094">
    <property type="entry name" value="T2SS_GspF_sf"/>
</dbReference>
<dbReference type="InterPro" id="IPR056569">
    <property type="entry name" value="ArlJ-like"/>
</dbReference>
<dbReference type="InterPro" id="IPR018076">
    <property type="entry name" value="T2SS_GspF_dom"/>
</dbReference>
<dbReference type="Proteomes" id="UP001305652">
    <property type="component" value="Chromosome"/>
</dbReference>
<dbReference type="GO" id="GO:0005886">
    <property type="term" value="C:plasma membrane"/>
    <property type="evidence" value="ECO:0007669"/>
    <property type="project" value="UniProtKB-SubCell"/>
</dbReference>